<name>A0A4R6UPB8_9PSEU</name>
<feature type="transmembrane region" description="Helical" evidence="2">
    <location>
        <begin position="6"/>
        <end position="29"/>
    </location>
</feature>
<evidence type="ECO:0000256" key="1">
    <source>
        <dbReference type="SAM" id="MobiDB-lite"/>
    </source>
</evidence>
<comment type="caution">
    <text evidence="3">The sequence shown here is derived from an EMBL/GenBank/DDBJ whole genome shotgun (WGS) entry which is preliminary data.</text>
</comment>
<keyword evidence="2" id="KW-0472">Membrane</keyword>
<accession>A0A4R6UPB8</accession>
<reference evidence="3 4" key="1">
    <citation type="submission" date="2019-03" db="EMBL/GenBank/DDBJ databases">
        <title>Genomic Encyclopedia of Type Strains, Phase IV (KMG-IV): sequencing the most valuable type-strain genomes for metagenomic binning, comparative biology and taxonomic classification.</title>
        <authorList>
            <person name="Goeker M."/>
        </authorList>
    </citation>
    <scope>NUCLEOTIDE SEQUENCE [LARGE SCALE GENOMIC DNA]</scope>
    <source>
        <strain evidence="3 4">DSM 45775</strain>
    </source>
</reference>
<keyword evidence="4" id="KW-1185">Reference proteome</keyword>
<evidence type="ECO:0000256" key="2">
    <source>
        <dbReference type="SAM" id="Phobius"/>
    </source>
</evidence>
<feature type="compositionally biased region" description="Basic and acidic residues" evidence="1">
    <location>
        <begin position="67"/>
        <end position="82"/>
    </location>
</feature>
<keyword evidence="2" id="KW-0812">Transmembrane</keyword>
<dbReference type="Proteomes" id="UP000295705">
    <property type="component" value="Unassembled WGS sequence"/>
</dbReference>
<protein>
    <submittedName>
        <fullName evidence="3">Uncharacterized protein</fullName>
    </submittedName>
</protein>
<keyword evidence="2" id="KW-1133">Transmembrane helix</keyword>
<dbReference type="RefSeq" id="WP_133829320.1">
    <property type="nucleotide sequence ID" value="NZ_BAABHR010000021.1"/>
</dbReference>
<dbReference type="AlphaFoldDB" id="A0A4R6UPB8"/>
<gene>
    <name evidence="3" type="ORF">EV188_1111</name>
</gene>
<dbReference type="EMBL" id="SNYO01000011">
    <property type="protein sequence ID" value="TDQ48831.1"/>
    <property type="molecule type" value="Genomic_DNA"/>
</dbReference>
<proteinExistence type="predicted"/>
<organism evidence="3 4">
    <name type="scientific">Actinomycetospora succinea</name>
    <dbReference type="NCBI Taxonomy" id="663603"/>
    <lineage>
        <taxon>Bacteria</taxon>
        <taxon>Bacillati</taxon>
        <taxon>Actinomycetota</taxon>
        <taxon>Actinomycetes</taxon>
        <taxon>Pseudonocardiales</taxon>
        <taxon>Pseudonocardiaceae</taxon>
        <taxon>Actinomycetospora</taxon>
    </lineage>
</organism>
<evidence type="ECO:0000313" key="3">
    <source>
        <dbReference type="EMBL" id="TDQ48831.1"/>
    </source>
</evidence>
<feature type="region of interest" description="Disordered" evidence="1">
    <location>
        <begin position="42"/>
        <end position="82"/>
    </location>
</feature>
<sequence>MSLLQWVLIGLGAWLVVAVVGALVLAHLVRRNRPDTLDVLRARGIVDEPETAPDDPRCATDLPSPRDGAHDRAEAPSERRLD</sequence>
<evidence type="ECO:0000313" key="4">
    <source>
        <dbReference type="Proteomes" id="UP000295705"/>
    </source>
</evidence>